<dbReference type="AlphaFoldDB" id="A0AAX4FX84"/>
<protein>
    <submittedName>
        <fullName evidence="1">Uncharacterized protein</fullName>
    </submittedName>
</protein>
<dbReference type="KEGG" id="mrc:R6Y96_04800"/>
<name>A0AAX4FX84_9EURY</name>
<keyword evidence="2" id="KW-1185">Reference proteome</keyword>
<organism evidence="1 2">
    <name type="scientific">Methanoculleus receptaculi</name>
    <dbReference type="NCBI Taxonomy" id="394967"/>
    <lineage>
        <taxon>Archaea</taxon>
        <taxon>Methanobacteriati</taxon>
        <taxon>Methanobacteriota</taxon>
        <taxon>Stenosarchaea group</taxon>
        <taxon>Methanomicrobia</taxon>
        <taxon>Methanomicrobiales</taxon>
        <taxon>Methanomicrobiaceae</taxon>
        <taxon>Methanoculleus</taxon>
    </lineage>
</organism>
<dbReference type="EMBL" id="CP137642">
    <property type="protein sequence ID" value="WOX58556.1"/>
    <property type="molecule type" value="Genomic_DNA"/>
</dbReference>
<gene>
    <name evidence="1" type="ORF">R6Y96_04800</name>
</gene>
<evidence type="ECO:0000313" key="2">
    <source>
        <dbReference type="Proteomes" id="UP001305652"/>
    </source>
</evidence>
<dbReference type="GeneID" id="85732451"/>
<sequence length="147" mass="16430">MDSPKTVKPEATAFPPELERLGIAAGTRIDIRDLDALSKHHNFQAYLYFEEDLARGSTLGRDLEDYRHVPEVERPFVNLDEFLRFATGSDPLFSSYLDELPLVIEILACGEIHAEDGEAVAYVKGLMPFLDELDMDLDMDDALPGAS</sequence>
<dbReference type="RefSeq" id="WP_318622386.1">
    <property type="nucleotide sequence ID" value="NZ_CP137642.1"/>
</dbReference>
<dbReference type="Proteomes" id="UP001305652">
    <property type="component" value="Chromosome"/>
</dbReference>
<reference evidence="1 2" key="1">
    <citation type="submission" date="2023-10" db="EMBL/GenBank/DDBJ databases">
        <title>The complete genome sequence of Methanoculleus receptaculi DSM 18860.</title>
        <authorList>
            <person name="Lai S.-J."/>
            <person name="You Y.-T."/>
            <person name="Chen S.-C."/>
        </authorList>
    </citation>
    <scope>NUCLEOTIDE SEQUENCE [LARGE SCALE GENOMIC DNA]</scope>
    <source>
        <strain evidence="1 2">DSM 18860</strain>
    </source>
</reference>
<evidence type="ECO:0000313" key="1">
    <source>
        <dbReference type="EMBL" id="WOX58556.1"/>
    </source>
</evidence>
<accession>A0AAX4FX84</accession>
<proteinExistence type="predicted"/>